<protein>
    <submittedName>
        <fullName evidence="2">Uncharacterized protein</fullName>
    </submittedName>
</protein>
<organism evidence="2 3">
    <name type="scientific">Porites evermanni</name>
    <dbReference type="NCBI Taxonomy" id="104178"/>
    <lineage>
        <taxon>Eukaryota</taxon>
        <taxon>Metazoa</taxon>
        <taxon>Cnidaria</taxon>
        <taxon>Anthozoa</taxon>
        <taxon>Hexacorallia</taxon>
        <taxon>Scleractinia</taxon>
        <taxon>Fungiina</taxon>
        <taxon>Poritidae</taxon>
        <taxon>Porites</taxon>
    </lineage>
</organism>
<dbReference type="Proteomes" id="UP001159427">
    <property type="component" value="Unassembled WGS sequence"/>
</dbReference>
<gene>
    <name evidence="2" type="ORF">PEVE_00027333</name>
</gene>
<evidence type="ECO:0000313" key="3">
    <source>
        <dbReference type="Proteomes" id="UP001159427"/>
    </source>
</evidence>
<sequence>MDGEYIRALTELTQKLLNKEVNINKFHGYENEDINRWFEKLELVLDSKGIRLDVPAARTQLINNLAGPAETFMSELPPDERGDYNTGPGETGLDRDEEDKVTYFTEGLLQPLKTKVLEQMPETLMQAEEVARTVGSISQQETNTKESSQIERLTEAITRSQQVPAQATVTKSDKVAAYSEPQVGYQSKVEDLTELLKHMGNQMNNLEKRMDAHITGLTRTSSTRDTYH</sequence>
<feature type="region of interest" description="Disordered" evidence="1">
    <location>
        <begin position="73"/>
        <end position="97"/>
    </location>
</feature>
<dbReference type="EMBL" id="CALNXI010000375">
    <property type="protein sequence ID" value="CAH3025843.1"/>
    <property type="molecule type" value="Genomic_DNA"/>
</dbReference>
<proteinExistence type="predicted"/>
<evidence type="ECO:0000313" key="2">
    <source>
        <dbReference type="EMBL" id="CAH3025843.1"/>
    </source>
</evidence>
<comment type="caution">
    <text evidence="2">The sequence shown here is derived from an EMBL/GenBank/DDBJ whole genome shotgun (WGS) entry which is preliminary data.</text>
</comment>
<name>A0ABN8MCS7_9CNID</name>
<reference evidence="2 3" key="1">
    <citation type="submission" date="2022-05" db="EMBL/GenBank/DDBJ databases">
        <authorList>
            <consortium name="Genoscope - CEA"/>
            <person name="William W."/>
        </authorList>
    </citation>
    <scope>NUCLEOTIDE SEQUENCE [LARGE SCALE GENOMIC DNA]</scope>
</reference>
<keyword evidence="3" id="KW-1185">Reference proteome</keyword>
<accession>A0ABN8MCS7</accession>
<evidence type="ECO:0000256" key="1">
    <source>
        <dbReference type="SAM" id="MobiDB-lite"/>
    </source>
</evidence>